<proteinExistence type="predicted"/>
<organism evidence="1 2">
    <name type="scientific">Pedobacter frigiditerrae</name>
    <dbReference type="NCBI Taxonomy" id="2530452"/>
    <lineage>
        <taxon>Bacteria</taxon>
        <taxon>Pseudomonadati</taxon>
        <taxon>Bacteroidota</taxon>
        <taxon>Sphingobacteriia</taxon>
        <taxon>Sphingobacteriales</taxon>
        <taxon>Sphingobacteriaceae</taxon>
        <taxon>Pedobacter</taxon>
    </lineage>
</organism>
<dbReference type="OrthoDB" id="9830876at2"/>
<protein>
    <submittedName>
        <fullName evidence="1">Uncharacterized protein</fullName>
    </submittedName>
</protein>
<dbReference type="AlphaFoldDB" id="A0A4R0MWD1"/>
<comment type="caution">
    <text evidence="1">The sequence shown here is derived from an EMBL/GenBank/DDBJ whole genome shotgun (WGS) entry which is preliminary data.</text>
</comment>
<dbReference type="EMBL" id="SJSK01000002">
    <property type="protein sequence ID" value="TCC91551.1"/>
    <property type="molecule type" value="Genomic_DNA"/>
</dbReference>
<keyword evidence="2" id="KW-1185">Reference proteome</keyword>
<dbReference type="RefSeq" id="WP_131552489.1">
    <property type="nucleotide sequence ID" value="NZ_SJSK01000002.1"/>
</dbReference>
<gene>
    <name evidence="1" type="ORF">EZ428_07240</name>
</gene>
<evidence type="ECO:0000313" key="1">
    <source>
        <dbReference type="EMBL" id="TCC91551.1"/>
    </source>
</evidence>
<dbReference type="Proteomes" id="UP000292884">
    <property type="component" value="Unassembled WGS sequence"/>
</dbReference>
<reference evidence="1 2" key="1">
    <citation type="submission" date="2019-02" db="EMBL/GenBank/DDBJ databases">
        <title>Pedobacter sp. RP-1-13 sp. nov., isolated from Arctic soil.</title>
        <authorList>
            <person name="Dahal R.H."/>
        </authorList>
    </citation>
    <scope>NUCLEOTIDE SEQUENCE [LARGE SCALE GENOMIC DNA]</scope>
    <source>
        <strain evidence="1 2">RP-1-13</strain>
    </source>
</reference>
<name>A0A4R0MWD1_9SPHI</name>
<sequence>MGLFTTVLHVYKTDQQDIINALTKELSSRGLSKFNQIGEISDAISNNESGVYYLITDKHGDWITIIELNVKIDNPFYLYDLTNKLSSSLKTSALSFHFHDDDALIYNLENMGNSIDGYNSNYQYFLNQPASRQEIISQRHEPKSFSSILPYGKNSDSLDSILNEGYWDAFDNNDLDEEGVPNDDKYFIDELDRFERVGKYLEIYSLNDYPFADWQSNINKLKTNEYYILHAAIDRKISKPWWKF</sequence>
<accession>A0A4R0MWD1</accession>
<evidence type="ECO:0000313" key="2">
    <source>
        <dbReference type="Proteomes" id="UP000292884"/>
    </source>
</evidence>